<keyword evidence="4" id="KW-1185">Reference proteome</keyword>
<feature type="modified residue" description="Phosphohistidine" evidence="1">
    <location>
        <position position="62"/>
    </location>
</feature>
<name>A0ABS6XKE8_9SPHN</name>
<dbReference type="RefSeq" id="WP_219236952.1">
    <property type="nucleotide sequence ID" value="NZ_JAHWZX010000002.1"/>
</dbReference>
<proteinExistence type="predicted"/>
<gene>
    <name evidence="3" type="ORF">KY084_03045</name>
</gene>
<reference evidence="3 4" key="1">
    <citation type="submission" date="2021-07" db="EMBL/GenBank/DDBJ databases">
        <title>Stakelama flava sp. nov., a novel endophytic bacterium isolated from branch of Kandelia candel.</title>
        <authorList>
            <person name="Tuo L."/>
        </authorList>
    </citation>
    <scope>NUCLEOTIDE SEQUENCE [LARGE SCALE GENOMIC DNA]</scope>
    <source>
        <strain evidence="3 4">CBK3Z-3</strain>
    </source>
</reference>
<dbReference type="EMBL" id="JAHWZX010000002">
    <property type="protein sequence ID" value="MBW4329851.1"/>
    <property type="molecule type" value="Genomic_DNA"/>
</dbReference>
<sequence>MQGAYQEDELLDRAAFEQARSELGANFVRIVGYFREDGEKSLIRIEEAGGTLNAAALVLPAHTLKGEARQLGAELLADLAETIEMIGRECVEQHDDPSEAIEHIARLRSVFRATLETLESAASPLMTRRPGFGRRVAPSI</sequence>
<evidence type="ECO:0000256" key="1">
    <source>
        <dbReference type="PROSITE-ProRule" id="PRU00110"/>
    </source>
</evidence>
<dbReference type="Pfam" id="PF01627">
    <property type="entry name" value="Hpt"/>
    <property type="match status" value="1"/>
</dbReference>
<dbReference type="InterPro" id="IPR008207">
    <property type="entry name" value="Sig_transdc_His_kin_Hpt_dom"/>
</dbReference>
<dbReference type="PROSITE" id="PS50894">
    <property type="entry name" value="HPT"/>
    <property type="match status" value="1"/>
</dbReference>
<evidence type="ECO:0000313" key="3">
    <source>
        <dbReference type="EMBL" id="MBW4329851.1"/>
    </source>
</evidence>
<dbReference type="Proteomes" id="UP001197214">
    <property type="component" value="Unassembled WGS sequence"/>
</dbReference>
<keyword evidence="1" id="KW-0597">Phosphoprotein</keyword>
<comment type="caution">
    <text evidence="3">The sequence shown here is derived from an EMBL/GenBank/DDBJ whole genome shotgun (WGS) entry which is preliminary data.</text>
</comment>
<accession>A0ABS6XKE8</accession>
<feature type="domain" description="HPt" evidence="2">
    <location>
        <begin position="23"/>
        <end position="121"/>
    </location>
</feature>
<evidence type="ECO:0000313" key="4">
    <source>
        <dbReference type="Proteomes" id="UP001197214"/>
    </source>
</evidence>
<protein>
    <submittedName>
        <fullName evidence="3">Hpt domain-containing protein</fullName>
    </submittedName>
</protein>
<evidence type="ECO:0000259" key="2">
    <source>
        <dbReference type="PROSITE" id="PS50894"/>
    </source>
</evidence>
<organism evidence="3 4">
    <name type="scientific">Stakelama flava</name>
    <dbReference type="NCBI Taxonomy" id="2860338"/>
    <lineage>
        <taxon>Bacteria</taxon>
        <taxon>Pseudomonadati</taxon>
        <taxon>Pseudomonadota</taxon>
        <taxon>Alphaproteobacteria</taxon>
        <taxon>Sphingomonadales</taxon>
        <taxon>Sphingomonadaceae</taxon>
        <taxon>Stakelama</taxon>
    </lineage>
</organism>